<keyword evidence="2" id="KW-0720">Serine protease</keyword>
<dbReference type="SUPFAM" id="SSF82171">
    <property type="entry name" value="DPP6 N-terminal domain-like"/>
    <property type="match status" value="1"/>
</dbReference>
<dbReference type="InterPro" id="IPR029058">
    <property type="entry name" value="AB_hydrolase_fold"/>
</dbReference>
<evidence type="ECO:0000313" key="3">
    <source>
        <dbReference type="EMBL" id="NZA27715.1"/>
    </source>
</evidence>
<dbReference type="RefSeq" id="WP_180679481.1">
    <property type="nucleotide sequence ID" value="NZ_JACCKA010000085.1"/>
</dbReference>
<keyword evidence="1" id="KW-0378">Hydrolase</keyword>
<keyword evidence="4" id="KW-1185">Reference proteome</keyword>
<dbReference type="Pfam" id="PF07676">
    <property type="entry name" value="PD40"/>
    <property type="match status" value="1"/>
</dbReference>
<gene>
    <name evidence="3" type="ORF">H0E84_15140</name>
</gene>
<evidence type="ECO:0000256" key="1">
    <source>
        <dbReference type="ARBA" id="ARBA00022801"/>
    </source>
</evidence>
<dbReference type="InterPro" id="IPR011042">
    <property type="entry name" value="6-blade_b-propeller_TolB-like"/>
</dbReference>
<name>A0A853JFT8_9GAMM</name>
<dbReference type="Gene3D" id="3.40.50.1820">
    <property type="entry name" value="alpha/beta hydrolase"/>
    <property type="match status" value="1"/>
</dbReference>
<keyword evidence="2" id="KW-0645">Protease</keyword>
<accession>A0A853JFT8</accession>
<dbReference type="GO" id="GO:0004252">
    <property type="term" value="F:serine-type endopeptidase activity"/>
    <property type="evidence" value="ECO:0007669"/>
    <property type="project" value="TreeGrafter"/>
</dbReference>
<evidence type="ECO:0000313" key="4">
    <source>
        <dbReference type="Proteomes" id="UP000578091"/>
    </source>
</evidence>
<dbReference type="Proteomes" id="UP000578091">
    <property type="component" value="Unassembled WGS sequence"/>
</dbReference>
<comment type="caution">
    <text evidence="3">The sequence shown here is derived from an EMBL/GenBank/DDBJ whole genome shotgun (WGS) entry which is preliminary data.</text>
</comment>
<dbReference type="Gene3D" id="2.120.10.30">
    <property type="entry name" value="TolB, C-terminal domain"/>
    <property type="match status" value="2"/>
</dbReference>
<protein>
    <submittedName>
        <fullName evidence="3">Atxe2 family lasso peptide isopeptidase</fullName>
    </submittedName>
</protein>
<dbReference type="PANTHER" id="PTHR42776">
    <property type="entry name" value="SERINE PEPTIDASE S9 FAMILY MEMBER"/>
    <property type="match status" value="1"/>
</dbReference>
<dbReference type="NCBIfam" id="NF033523">
    <property type="entry name" value="lasso_peptidase"/>
    <property type="match status" value="1"/>
</dbReference>
<reference evidence="3 4" key="1">
    <citation type="submission" date="2020-07" db="EMBL/GenBank/DDBJ databases">
        <title>Luteimonas sp. SJ-92.</title>
        <authorList>
            <person name="Huang X.-X."/>
            <person name="Xu L."/>
            <person name="Sun J.-Q."/>
        </authorList>
    </citation>
    <scope>NUCLEOTIDE SEQUENCE [LARGE SCALE GENOMIC DNA]</scope>
    <source>
        <strain evidence="3 4">SJ-92</strain>
    </source>
</reference>
<dbReference type="SUPFAM" id="SSF53474">
    <property type="entry name" value="alpha/beta-Hydrolases"/>
    <property type="match status" value="1"/>
</dbReference>
<dbReference type="PANTHER" id="PTHR42776:SF27">
    <property type="entry name" value="DIPEPTIDYL PEPTIDASE FAMILY MEMBER 6"/>
    <property type="match status" value="1"/>
</dbReference>
<evidence type="ECO:0000256" key="2">
    <source>
        <dbReference type="ARBA" id="ARBA00022825"/>
    </source>
</evidence>
<sequence length="702" mass="79359">MPIPIVERTSQKRPIELMDVVEMRDATALSVSPDGSRVAFRVRKLDHEANTERAAWYVADIDEPGHFLYVGDGGEPDWEFITNESHQRLLLTQAGWSPDGRKLVYLAKRSGELQLWVAHTDGSGSEQLTRNPADVSGFAWVPQTNRIVFMTGLPRAAREAAIRDKQMHGVRLQNGATPPTQLSDNEAKALEETWDAKRDDYSPLLAQRWEHSRYLPKVEEFWSIDVSSREERKATPQEIEALSGSPKTGFDLEPTATLISVAPHGQQAAFTKPIDETPRFVRNDYLYIRDAGGSVRRLCEAEACSGRITALSWSRDESQIYFQRREGTHYDTMGFYAADPATGRVRTILKTTDMLVGDWSWFRGACPFVGDRAVCIREAPTVPTQVVSISLRDGTLTTLVDLNPEFRNIELLDAERIDWRVDEKELAYGWLVKPEGYVAGRKYPVVLIPNRQRGFLRGGDGDEYPTQLLARNGFVVLSYMYNNLAGIEPDDGGNAYQRHKYGYEAYQRTVESAIDLLKARGLIEETCVGLTGMSDTADKGTYVITHSTRIAAASISGGSIDPTAFILQDKQLQAWLTAHGLGYPDPQGPYWKNWLELSPALNAHRTRAPLLLHAPDSEILLSVELFRQLIELNKPVELFVYYEEPHFKVQPRHLLEINERNLDWFNFWLRGVEDAAPAKQEQYERWRSLRKLTPTPGCAIHA</sequence>
<organism evidence="3 4">
    <name type="scientific">Luteimonas salinisoli</name>
    <dbReference type="NCBI Taxonomy" id="2752307"/>
    <lineage>
        <taxon>Bacteria</taxon>
        <taxon>Pseudomonadati</taxon>
        <taxon>Pseudomonadota</taxon>
        <taxon>Gammaproteobacteria</taxon>
        <taxon>Lysobacterales</taxon>
        <taxon>Lysobacteraceae</taxon>
        <taxon>Luteimonas</taxon>
    </lineage>
</organism>
<dbReference type="InterPro" id="IPR011659">
    <property type="entry name" value="WD40"/>
</dbReference>
<dbReference type="EMBL" id="JACCKA010000085">
    <property type="protein sequence ID" value="NZA27715.1"/>
    <property type="molecule type" value="Genomic_DNA"/>
</dbReference>
<dbReference type="InterPro" id="IPR053536">
    <property type="entry name" value="Lasso_peptide_isopeptidase"/>
</dbReference>
<proteinExistence type="predicted"/>
<dbReference type="AlphaFoldDB" id="A0A853JFT8"/>